<keyword evidence="3 6" id="KW-0812">Transmembrane</keyword>
<dbReference type="SUPFAM" id="SSF54523">
    <property type="entry name" value="Pili subunits"/>
    <property type="match status" value="1"/>
</dbReference>
<dbReference type="PROSITE" id="PS00409">
    <property type="entry name" value="PROKAR_NTER_METHYL"/>
    <property type="match status" value="1"/>
</dbReference>
<keyword evidence="5 6" id="KW-0472">Membrane</keyword>
<dbReference type="AlphaFoldDB" id="A0A0F9YUT4"/>
<dbReference type="PRINTS" id="PR00813">
    <property type="entry name" value="BCTERIALGSPG"/>
</dbReference>
<comment type="caution">
    <text evidence="7">The sequence shown here is derived from an EMBL/GenBank/DDBJ whole genome shotgun (WGS) entry which is preliminary data.</text>
</comment>
<dbReference type="Proteomes" id="UP000034934">
    <property type="component" value="Unassembled WGS sequence"/>
</dbReference>
<dbReference type="NCBIfam" id="TIGR02532">
    <property type="entry name" value="IV_pilin_GFxxxE"/>
    <property type="match status" value="1"/>
</dbReference>
<dbReference type="InterPro" id="IPR000983">
    <property type="entry name" value="Bac_GSPG_pilin"/>
</dbReference>
<evidence type="ECO:0000256" key="4">
    <source>
        <dbReference type="ARBA" id="ARBA00022989"/>
    </source>
</evidence>
<keyword evidence="2" id="KW-0488">Methylation</keyword>
<evidence type="ECO:0000256" key="6">
    <source>
        <dbReference type="SAM" id="Phobius"/>
    </source>
</evidence>
<dbReference type="PANTHER" id="PTHR30093">
    <property type="entry name" value="GENERAL SECRETION PATHWAY PROTEIN G"/>
    <property type="match status" value="1"/>
</dbReference>
<keyword evidence="4 6" id="KW-1133">Transmembrane helix</keyword>
<accession>A0A0F9YUT4</accession>
<dbReference type="GO" id="GO:0015627">
    <property type="term" value="C:type II protein secretion system complex"/>
    <property type="evidence" value="ECO:0007669"/>
    <property type="project" value="InterPro"/>
</dbReference>
<dbReference type="PANTHER" id="PTHR30093:SF44">
    <property type="entry name" value="TYPE II SECRETION SYSTEM CORE PROTEIN G"/>
    <property type="match status" value="1"/>
</dbReference>
<evidence type="ECO:0000256" key="5">
    <source>
        <dbReference type="ARBA" id="ARBA00023136"/>
    </source>
</evidence>
<gene>
    <name evidence="7" type="ORF">UR19_C0003G0077</name>
</gene>
<feature type="transmembrane region" description="Helical" evidence="6">
    <location>
        <begin position="12"/>
        <end position="35"/>
    </location>
</feature>
<evidence type="ECO:0000256" key="1">
    <source>
        <dbReference type="ARBA" id="ARBA00004167"/>
    </source>
</evidence>
<comment type="subcellular location">
    <subcellularLocation>
        <location evidence="1">Membrane</location>
        <topology evidence="1">Single-pass membrane protein</topology>
    </subcellularLocation>
</comment>
<reference evidence="7 8" key="1">
    <citation type="journal article" date="2015" name="Nature">
        <title>rRNA introns, odd ribosomes, and small enigmatic genomes across a large radiation of phyla.</title>
        <authorList>
            <person name="Brown C.T."/>
            <person name="Hug L.A."/>
            <person name="Thomas B.C."/>
            <person name="Sharon I."/>
            <person name="Castelle C.J."/>
            <person name="Singh A."/>
            <person name="Wilkins M.J."/>
            <person name="Williams K.H."/>
            <person name="Banfield J.F."/>
        </authorList>
    </citation>
    <scope>NUCLEOTIDE SEQUENCE [LARGE SCALE GENOMIC DNA]</scope>
</reference>
<dbReference type="Pfam" id="PF07963">
    <property type="entry name" value="N_methyl"/>
    <property type="match status" value="1"/>
</dbReference>
<dbReference type="GO" id="GO:0016020">
    <property type="term" value="C:membrane"/>
    <property type="evidence" value="ECO:0007669"/>
    <property type="project" value="UniProtKB-SubCell"/>
</dbReference>
<sequence>MKKINLKKEKGFTLIELLVVVAIIGLLASITLGYLSNAKKRGEETAVKSNLATTRAAIEIFYLNNNSTYLPTGDIAVSGVCPLVYNASGTNMFSRNKDVVNSIAEAVSRGRNGSYCYNSRDIWSVAVGVTPSTSWCVDVTGAARLVNGIPSLVINSTTHLCN</sequence>
<evidence type="ECO:0000313" key="7">
    <source>
        <dbReference type="EMBL" id="KKP30241.1"/>
    </source>
</evidence>
<evidence type="ECO:0000313" key="8">
    <source>
        <dbReference type="Proteomes" id="UP000034934"/>
    </source>
</evidence>
<dbReference type="InterPro" id="IPR012902">
    <property type="entry name" value="N_methyl_site"/>
</dbReference>
<evidence type="ECO:0000256" key="3">
    <source>
        <dbReference type="ARBA" id="ARBA00022692"/>
    </source>
</evidence>
<evidence type="ECO:0000256" key="2">
    <source>
        <dbReference type="ARBA" id="ARBA00022481"/>
    </source>
</evidence>
<dbReference type="GO" id="GO:0015628">
    <property type="term" value="P:protein secretion by the type II secretion system"/>
    <property type="evidence" value="ECO:0007669"/>
    <property type="project" value="InterPro"/>
</dbReference>
<organism evidence="7 8">
    <name type="scientific">Candidatus Nomurabacteria bacterium GW2011_GWF1_31_48</name>
    <dbReference type="NCBI Taxonomy" id="1618767"/>
    <lineage>
        <taxon>Bacteria</taxon>
        <taxon>Candidatus Nomuraibacteriota</taxon>
    </lineage>
</organism>
<protein>
    <submittedName>
        <fullName evidence="7">Uncharacterized protein</fullName>
    </submittedName>
</protein>
<dbReference type="InterPro" id="IPR045584">
    <property type="entry name" value="Pilin-like"/>
</dbReference>
<name>A0A0F9YUT4_9BACT</name>
<dbReference type="Gene3D" id="3.30.700.10">
    <property type="entry name" value="Glycoprotein, Type 4 Pilin"/>
    <property type="match status" value="1"/>
</dbReference>
<proteinExistence type="predicted"/>
<dbReference type="EMBL" id="LBOG01000003">
    <property type="protein sequence ID" value="KKP30241.1"/>
    <property type="molecule type" value="Genomic_DNA"/>
</dbReference>